<dbReference type="RefSeq" id="WP_189979627.1">
    <property type="nucleotide sequence ID" value="NZ_BNBF01000003.1"/>
</dbReference>
<evidence type="ECO:0000313" key="4">
    <source>
        <dbReference type="Proteomes" id="UP000619355"/>
    </source>
</evidence>
<feature type="compositionally biased region" description="Polar residues" evidence="1">
    <location>
        <begin position="243"/>
        <end position="254"/>
    </location>
</feature>
<feature type="chain" id="PRO_5039019834" description="Secreted protein" evidence="2">
    <location>
        <begin position="33"/>
        <end position="283"/>
    </location>
</feature>
<evidence type="ECO:0000256" key="1">
    <source>
        <dbReference type="SAM" id="MobiDB-lite"/>
    </source>
</evidence>
<dbReference type="AlphaFoldDB" id="A0A919C1T9"/>
<comment type="caution">
    <text evidence="3">The sequence shown here is derived from an EMBL/GenBank/DDBJ whole genome shotgun (WGS) entry which is preliminary data.</text>
</comment>
<protein>
    <recommendedName>
        <fullName evidence="5">Secreted protein</fullName>
    </recommendedName>
</protein>
<sequence length="283" mass="29377">MRQRGRHAAPRRSGQAARQAVALAFTAGAVLAASQETAVADILHGNPLTGQVNTDQEGQQNLDCGNSARLVRLNLAKTTNRETVCVDTDGHTHRRSGHAGGPQAVGGTTLGPQTNTAQAGEQNLDCGNSADLVTVNVLGTINEQTTCAAVERDHAHERATSTGRAQALGGTSLGQQVNTAQSGKQNLYCGNSSDTLTVNVFGTIRKYTRCVALDDTPRHESGPEHRGHALADAGQVAGIGQNTAQNGRQNQTCGSHGAGLDLPLGETKRDTHCTAHDASASAR</sequence>
<evidence type="ECO:0008006" key="5">
    <source>
        <dbReference type="Google" id="ProtNLM"/>
    </source>
</evidence>
<reference evidence="4" key="1">
    <citation type="journal article" date="2019" name="Int. J. Syst. Evol. Microbiol.">
        <title>The Global Catalogue of Microorganisms (GCM) 10K type strain sequencing project: providing services to taxonomists for standard genome sequencing and annotation.</title>
        <authorList>
            <consortium name="The Broad Institute Genomics Platform"/>
            <consortium name="The Broad Institute Genome Sequencing Center for Infectious Disease"/>
            <person name="Wu L."/>
            <person name="Ma J."/>
        </authorList>
    </citation>
    <scope>NUCLEOTIDE SEQUENCE [LARGE SCALE GENOMIC DNA]</scope>
    <source>
        <strain evidence="4">JCM 4253</strain>
    </source>
</reference>
<accession>A0A919C1T9</accession>
<evidence type="ECO:0000313" key="3">
    <source>
        <dbReference type="EMBL" id="GHG41207.1"/>
    </source>
</evidence>
<organism evidence="3 4">
    <name type="scientific">Streptomyces capoamus</name>
    <dbReference type="NCBI Taxonomy" id="68183"/>
    <lineage>
        <taxon>Bacteria</taxon>
        <taxon>Bacillati</taxon>
        <taxon>Actinomycetota</taxon>
        <taxon>Actinomycetes</taxon>
        <taxon>Kitasatosporales</taxon>
        <taxon>Streptomycetaceae</taxon>
        <taxon>Streptomyces</taxon>
    </lineage>
</organism>
<feature type="region of interest" description="Disordered" evidence="1">
    <location>
        <begin position="88"/>
        <end position="122"/>
    </location>
</feature>
<name>A0A919C1T9_9ACTN</name>
<gene>
    <name evidence="3" type="ORF">GCM10018980_16140</name>
</gene>
<feature type="region of interest" description="Disordered" evidence="1">
    <location>
        <begin position="243"/>
        <end position="283"/>
    </location>
</feature>
<evidence type="ECO:0000256" key="2">
    <source>
        <dbReference type="SAM" id="SignalP"/>
    </source>
</evidence>
<dbReference type="EMBL" id="BNBF01000003">
    <property type="protein sequence ID" value="GHG41207.1"/>
    <property type="molecule type" value="Genomic_DNA"/>
</dbReference>
<feature type="compositionally biased region" description="Polar residues" evidence="1">
    <location>
        <begin position="110"/>
        <end position="121"/>
    </location>
</feature>
<feature type="compositionally biased region" description="Basic and acidic residues" evidence="1">
    <location>
        <begin position="266"/>
        <end position="275"/>
    </location>
</feature>
<feature type="signal peptide" evidence="2">
    <location>
        <begin position="1"/>
        <end position="32"/>
    </location>
</feature>
<proteinExistence type="predicted"/>
<dbReference type="Proteomes" id="UP000619355">
    <property type="component" value="Unassembled WGS sequence"/>
</dbReference>
<keyword evidence="2" id="KW-0732">Signal</keyword>
<keyword evidence="4" id="KW-1185">Reference proteome</keyword>